<dbReference type="InterPro" id="IPR001007">
    <property type="entry name" value="VWF_dom"/>
</dbReference>
<dbReference type="InterPro" id="IPR052424">
    <property type="entry name" value="Kielin_Chordin-BMP_Reg"/>
</dbReference>
<reference evidence="7 8" key="1">
    <citation type="submission" date="2019-07" db="EMBL/GenBank/DDBJ databases">
        <authorList>
            <person name="Jastrzebski P J."/>
            <person name="Paukszto L."/>
            <person name="Jastrzebski P J."/>
        </authorList>
    </citation>
    <scope>NUCLEOTIDE SEQUENCE [LARGE SCALE GENOMIC DNA]</scope>
    <source>
        <strain evidence="7 8">WMS-il1</strain>
    </source>
</reference>
<evidence type="ECO:0000256" key="4">
    <source>
        <dbReference type="SAM" id="MobiDB-lite"/>
    </source>
</evidence>
<evidence type="ECO:0000313" key="7">
    <source>
        <dbReference type="EMBL" id="VUZ53374.1"/>
    </source>
</evidence>
<evidence type="ECO:0000256" key="3">
    <source>
        <dbReference type="ARBA" id="ARBA00022729"/>
    </source>
</evidence>
<gene>
    <name evidence="7" type="ORF">WMSIL1_LOCUS11559</name>
</gene>
<comment type="subcellular location">
    <subcellularLocation>
        <location evidence="1">Secreted</location>
    </subcellularLocation>
</comment>
<keyword evidence="8" id="KW-1185">Reference proteome</keyword>
<evidence type="ECO:0000256" key="1">
    <source>
        <dbReference type="ARBA" id="ARBA00004613"/>
    </source>
</evidence>
<keyword evidence="3" id="KW-0732">Signal</keyword>
<keyword evidence="2" id="KW-0964">Secreted</keyword>
<sequence>MSNARTCAKCYCINGTADCESSVLHCQSSCLPGQKHVSTGPCCEHKCVGDSIISRAGSKSILVMESCKDPDGKHGEVMIRQQQCVDQRCQCINGNWFCIDTCTPLEELNCPSEERIFWDPFCCPRCKGSKKCNVTVSTINWLEGAPGLKGLPRFVSVFNSDGEKDGSADKAHQRVDKINAEPLMPILNASVGAMEKTTIITVDPAQYLVTHAGRCVCTDGELRCSRPGTGVWHDTDCYYFHGHGGRYYPKGERWKAYNDECSDCQCLEDRKYTCKRAPCSSLFLCPPGQVPVITMPGDCCPSTCKDASLVKSEAIIKRIAFEEKTLSDTSNPSENAITESFSVVSPGGQCKPLGNLGFSDNENPSSSNIFLPSKSLVIIRRSCVSLKCVCSSEGNWVCADYCIPCEGVSIHNADDLSINALLPVRPLSADGCCPKCSEINEAAPYFTERYSIAITCFLALLALTPLFVIASCCVCLRYRKKLKKLRILGLNHSTKFQLENGTPQEPTVAAITHSTQSSYAIPLTISTGPDEKSSTPPIRLRIVPTTFAGRDSTHRSLLFNDKLEAPPSSLSKFWSLSASYNCLSNPQLNHKDLSIPNLDDSAIRKSLTTSSTTGYSDNCSSKVLTKVVPAQLTPLRNDSPLSNFSTHLRKSESPEIRRSSDWKTRLRRTSTQPRTHFFPQAWKTILSRSAKATTPTANQERASFFSQPRSNQSESSHQLIQTRNSPPIELTEAV</sequence>
<evidence type="ECO:0000256" key="5">
    <source>
        <dbReference type="SAM" id="Phobius"/>
    </source>
</evidence>
<keyword evidence="5" id="KW-0472">Membrane</keyword>
<evidence type="ECO:0000313" key="8">
    <source>
        <dbReference type="Proteomes" id="UP000321570"/>
    </source>
</evidence>
<dbReference type="PANTHER" id="PTHR46698">
    <property type="entry name" value="CROSSVEINLESS 2"/>
    <property type="match status" value="1"/>
</dbReference>
<dbReference type="PROSITE" id="PS50184">
    <property type="entry name" value="VWFC_2"/>
    <property type="match status" value="1"/>
</dbReference>
<dbReference type="SUPFAM" id="SSF57603">
    <property type="entry name" value="FnI-like domain"/>
    <property type="match status" value="1"/>
</dbReference>
<name>A0A564Z3J5_HYMDI</name>
<evidence type="ECO:0000259" key="6">
    <source>
        <dbReference type="PROSITE" id="PS50184"/>
    </source>
</evidence>
<dbReference type="SMART" id="SM00214">
    <property type="entry name" value="VWC"/>
    <property type="match status" value="1"/>
</dbReference>
<dbReference type="PROSITE" id="PS01208">
    <property type="entry name" value="VWFC_1"/>
    <property type="match status" value="1"/>
</dbReference>
<organism evidence="7 8">
    <name type="scientific">Hymenolepis diminuta</name>
    <name type="common">Rat tapeworm</name>
    <dbReference type="NCBI Taxonomy" id="6216"/>
    <lineage>
        <taxon>Eukaryota</taxon>
        <taxon>Metazoa</taxon>
        <taxon>Spiralia</taxon>
        <taxon>Lophotrochozoa</taxon>
        <taxon>Platyhelminthes</taxon>
        <taxon>Cestoda</taxon>
        <taxon>Eucestoda</taxon>
        <taxon>Cyclophyllidea</taxon>
        <taxon>Hymenolepididae</taxon>
        <taxon>Hymenolepis</taxon>
    </lineage>
</organism>
<feature type="compositionally biased region" description="Polar residues" evidence="4">
    <location>
        <begin position="689"/>
        <end position="725"/>
    </location>
</feature>
<evidence type="ECO:0000256" key="2">
    <source>
        <dbReference type="ARBA" id="ARBA00022525"/>
    </source>
</evidence>
<proteinExistence type="predicted"/>
<dbReference type="EMBL" id="CABIJS010000555">
    <property type="protein sequence ID" value="VUZ53374.1"/>
    <property type="molecule type" value="Genomic_DNA"/>
</dbReference>
<dbReference type="Proteomes" id="UP000321570">
    <property type="component" value="Unassembled WGS sequence"/>
</dbReference>
<dbReference type="AlphaFoldDB" id="A0A564Z3J5"/>
<feature type="transmembrane region" description="Helical" evidence="5">
    <location>
        <begin position="450"/>
        <end position="476"/>
    </location>
</feature>
<dbReference type="PANTHER" id="PTHR46698:SF3">
    <property type="entry name" value="TENECTIN ISOFORM 1-RELATED"/>
    <property type="match status" value="1"/>
</dbReference>
<keyword evidence="5" id="KW-1133">Transmembrane helix</keyword>
<keyword evidence="5" id="KW-0812">Transmembrane</keyword>
<dbReference type="GO" id="GO:0005576">
    <property type="term" value="C:extracellular region"/>
    <property type="evidence" value="ECO:0007669"/>
    <property type="project" value="UniProtKB-SubCell"/>
</dbReference>
<feature type="compositionally biased region" description="Basic and acidic residues" evidence="4">
    <location>
        <begin position="649"/>
        <end position="660"/>
    </location>
</feature>
<feature type="region of interest" description="Disordered" evidence="4">
    <location>
        <begin position="689"/>
        <end position="734"/>
    </location>
</feature>
<feature type="region of interest" description="Disordered" evidence="4">
    <location>
        <begin position="638"/>
        <end position="660"/>
    </location>
</feature>
<protein>
    <recommendedName>
        <fullName evidence="6">VWFC domain-containing protein</fullName>
    </recommendedName>
</protein>
<feature type="domain" description="VWFC" evidence="6">
    <location>
        <begin position="235"/>
        <end position="305"/>
    </location>
</feature>
<accession>A0A564Z3J5</accession>